<dbReference type="Proteomes" id="UP000679179">
    <property type="component" value="Unassembled WGS sequence"/>
</dbReference>
<proteinExistence type="predicted"/>
<dbReference type="Gene3D" id="2.40.50.100">
    <property type="match status" value="2"/>
</dbReference>
<dbReference type="RefSeq" id="WP_212904726.1">
    <property type="nucleotide sequence ID" value="NZ_BOPZ01000026.1"/>
</dbReference>
<dbReference type="InterPro" id="IPR050465">
    <property type="entry name" value="UPF0194_transport"/>
</dbReference>
<evidence type="ECO:0000259" key="4">
    <source>
        <dbReference type="Pfam" id="PF25917"/>
    </source>
</evidence>
<organism evidence="5 6">
    <name type="scientific">Clostridium polyendosporum</name>
    <dbReference type="NCBI Taxonomy" id="69208"/>
    <lineage>
        <taxon>Bacteria</taxon>
        <taxon>Bacillati</taxon>
        <taxon>Bacillota</taxon>
        <taxon>Clostridia</taxon>
        <taxon>Eubacteriales</taxon>
        <taxon>Clostridiaceae</taxon>
        <taxon>Clostridium</taxon>
    </lineage>
</organism>
<dbReference type="PANTHER" id="PTHR32347:SF23">
    <property type="entry name" value="BLL5650 PROTEIN"/>
    <property type="match status" value="1"/>
</dbReference>
<feature type="domain" description="Multidrug resistance protein MdtA-like barrel-sandwich hybrid" evidence="4">
    <location>
        <begin position="41"/>
        <end position="154"/>
    </location>
</feature>
<name>A0A919S0U4_9CLOT</name>
<dbReference type="GO" id="GO:0030313">
    <property type="term" value="C:cell envelope"/>
    <property type="evidence" value="ECO:0007669"/>
    <property type="project" value="UniProtKB-SubCell"/>
</dbReference>
<keyword evidence="3" id="KW-0732">Signal</keyword>
<comment type="subcellular location">
    <subcellularLocation>
        <location evidence="1">Cell envelope</location>
    </subcellularLocation>
</comment>
<gene>
    <name evidence="5" type="ORF">CPJCM30710_27080</name>
</gene>
<sequence>MSKKVILVLSLIFTFSLTACSNGISADENVYSGTVESESFNVSAEVGGRISDINISEGSLIKAGEKIAQIDPKFYELQKAQAEGALKIAKAKQAEVPGNARDTLKDQAQGAVEQTQAAVDLAQLHIDKTSITAAVEGVVTEVFVHKGELVSSGMNIAKFRDNKNKYVKIYVEESKRNKITVGNSLDIKINDKTEKGKIIYVSPESEFTPTNVETRDEKEKTLFEVKVKFEGNSETIPGMMVDVNLQ</sequence>
<reference evidence="5" key="1">
    <citation type="submission" date="2021-03" db="EMBL/GenBank/DDBJ databases">
        <title>Taxonomic study of Clostridium polyendosporum from meadow-gley soil under rice.</title>
        <authorList>
            <person name="Kobayashi H."/>
            <person name="Tanizawa Y."/>
            <person name="Yagura M."/>
        </authorList>
    </citation>
    <scope>NUCLEOTIDE SEQUENCE</scope>
    <source>
        <strain evidence="5">JCM 30710</strain>
    </source>
</reference>
<evidence type="ECO:0000256" key="1">
    <source>
        <dbReference type="ARBA" id="ARBA00004196"/>
    </source>
</evidence>
<feature type="signal peptide" evidence="3">
    <location>
        <begin position="1"/>
        <end position="19"/>
    </location>
</feature>
<comment type="caution">
    <text evidence="5">The sequence shown here is derived from an EMBL/GenBank/DDBJ whole genome shotgun (WGS) entry which is preliminary data.</text>
</comment>
<dbReference type="EMBL" id="BOPZ01000026">
    <property type="protein sequence ID" value="GIM30042.1"/>
    <property type="molecule type" value="Genomic_DNA"/>
</dbReference>
<dbReference type="PANTHER" id="PTHR32347">
    <property type="entry name" value="EFFLUX SYSTEM COMPONENT YKNX-RELATED"/>
    <property type="match status" value="1"/>
</dbReference>
<evidence type="ECO:0000313" key="6">
    <source>
        <dbReference type="Proteomes" id="UP000679179"/>
    </source>
</evidence>
<evidence type="ECO:0000313" key="5">
    <source>
        <dbReference type="EMBL" id="GIM30042.1"/>
    </source>
</evidence>
<keyword evidence="6" id="KW-1185">Reference proteome</keyword>
<dbReference type="AlphaFoldDB" id="A0A919S0U4"/>
<keyword evidence="2" id="KW-0175">Coiled coil</keyword>
<protein>
    <submittedName>
        <fullName evidence="5">Hemolysin D</fullName>
    </submittedName>
</protein>
<dbReference type="SUPFAM" id="SSF111369">
    <property type="entry name" value="HlyD-like secretion proteins"/>
    <property type="match status" value="1"/>
</dbReference>
<evidence type="ECO:0000256" key="2">
    <source>
        <dbReference type="ARBA" id="ARBA00023054"/>
    </source>
</evidence>
<accession>A0A919S0U4</accession>
<evidence type="ECO:0000256" key="3">
    <source>
        <dbReference type="SAM" id="SignalP"/>
    </source>
</evidence>
<dbReference type="Gene3D" id="2.40.30.170">
    <property type="match status" value="1"/>
</dbReference>
<dbReference type="InterPro" id="IPR058625">
    <property type="entry name" value="MdtA-like_BSH"/>
</dbReference>
<feature type="chain" id="PRO_5039673465" evidence="3">
    <location>
        <begin position="20"/>
        <end position="246"/>
    </location>
</feature>
<dbReference type="Pfam" id="PF25917">
    <property type="entry name" value="BSH_RND"/>
    <property type="match status" value="1"/>
</dbReference>
<dbReference type="PROSITE" id="PS51257">
    <property type="entry name" value="PROKAR_LIPOPROTEIN"/>
    <property type="match status" value="1"/>
</dbReference>